<feature type="domain" description="3D" evidence="6">
    <location>
        <begin position="309"/>
        <end position="369"/>
    </location>
</feature>
<accession>A0ABY7JQ63</accession>
<dbReference type="InterPro" id="IPR010611">
    <property type="entry name" value="3D_dom"/>
</dbReference>
<evidence type="ECO:0000313" key="8">
    <source>
        <dbReference type="Proteomes" id="UP001164187"/>
    </source>
</evidence>
<dbReference type="Pfam" id="PF06725">
    <property type="entry name" value="3D"/>
    <property type="match status" value="1"/>
</dbReference>
<protein>
    <submittedName>
        <fullName evidence="7">3D domain-containing protein</fullName>
    </submittedName>
</protein>
<evidence type="ECO:0000256" key="5">
    <source>
        <dbReference type="SAM" id="SignalP"/>
    </source>
</evidence>
<keyword evidence="2" id="KW-0677">Repeat</keyword>
<feature type="signal peptide" evidence="5">
    <location>
        <begin position="1"/>
        <end position="28"/>
    </location>
</feature>
<dbReference type="CDD" id="cd14667">
    <property type="entry name" value="3D_containing_proteins"/>
    <property type="match status" value="1"/>
</dbReference>
<feature type="region of interest" description="Disordered" evidence="4">
    <location>
        <begin position="204"/>
        <end position="283"/>
    </location>
</feature>
<organism evidence="7 8">
    <name type="scientific">Peptostreptococcus equinus</name>
    <dbReference type="NCBI Taxonomy" id="3003601"/>
    <lineage>
        <taxon>Bacteria</taxon>
        <taxon>Bacillati</taxon>
        <taxon>Bacillota</taxon>
        <taxon>Clostridia</taxon>
        <taxon>Peptostreptococcales</taxon>
        <taxon>Peptostreptococcaceae</taxon>
        <taxon>Peptostreptococcus</taxon>
    </lineage>
</organism>
<dbReference type="SUPFAM" id="SSF69360">
    <property type="entry name" value="Cell wall binding repeat"/>
    <property type="match status" value="1"/>
</dbReference>
<keyword evidence="1 5" id="KW-0732">Signal</keyword>
<evidence type="ECO:0000256" key="4">
    <source>
        <dbReference type="SAM" id="MobiDB-lite"/>
    </source>
</evidence>
<dbReference type="InterPro" id="IPR018337">
    <property type="entry name" value="Cell_wall/Cho-bd_repeat"/>
</dbReference>
<dbReference type="Gene3D" id="2.40.40.10">
    <property type="entry name" value="RlpA-like domain"/>
    <property type="match status" value="1"/>
</dbReference>
<feature type="compositionally biased region" description="Polar residues" evidence="4">
    <location>
        <begin position="134"/>
        <end position="148"/>
    </location>
</feature>
<evidence type="ECO:0000259" key="6">
    <source>
        <dbReference type="Pfam" id="PF06725"/>
    </source>
</evidence>
<dbReference type="Pfam" id="PF19127">
    <property type="entry name" value="Choline_bind_3"/>
    <property type="match status" value="2"/>
</dbReference>
<dbReference type="PANTHER" id="PTHR39160:SF4">
    <property type="entry name" value="RESUSCITATION-PROMOTING FACTOR RPFB"/>
    <property type="match status" value="1"/>
</dbReference>
<evidence type="ECO:0000313" key="7">
    <source>
        <dbReference type="EMBL" id="WAW15490.1"/>
    </source>
</evidence>
<dbReference type="RefSeq" id="WP_269312161.1">
    <property type="nucleotide sequence ID" value="NZ_CP114052.1"/>
</dbReference>
<dbReference type="Gene3D" id="2.10.270.10">
    <property type="entry name" value="Cholin Binding"/>
    <property type="match status" value="2"/>
</dbReference>
<dbReference type="InterPro" id="IPR051933">
    <property type="entry name" value="Resuscitation_pf_RpfB"/>
</dbReference>
<sequence length="370" mass="41589">MKRTITIASSILLGLSFVGATIDTQANAYQGTQYEYNKSELNKKRTGGTWVNENGHYGYYNRYGVRVYGWAKIDGVQYYFDQNGHKVTGIYEVDGVSYQFSSKGAYISRAYDSQENDTVNNKKNYQENDDDNVSVRQSRNTKGSWTNENGHYGYYNRYGVRVYGWAKIDGVQYYFDENGHSVRGTTQIDGESFEFDSDGAYAGRTYSKNNNYSKNKVKSTESNKYKKNEQVSEDVQEVKTNKKSNTQSKENYKNNTNYENKQVNKENITSKANTSSSKGGYSGKTYTSNATAYAGDGTTASGQAPRWGTIAVDPSVIPLGSRVYIPYFNKVFIANDTGGVIKGTKIDIFMNSEAQANDFGRRNLEIVVLD</sequence>
<evidence type="ECO:0000256" key="1">
    <source>
        <dbReference type="ARBA" id="ARBA00022729"/>
    </source>
</evidence>
<evidence type="ECO:0000256" key="3">
    <source>
        <dbReference type="PROSITE-ProRule" id="PRU00591"/>
    </source>
</evidence>
<gene>
    <name evidence="7" type="ORF">O0R46_03330</name>
</gene>
<keyword evidence="8" id="KW-1185">Reference proteome</keyword>
<reference evidence="7" key="1">
    <citation type="submission" date="2022-12" db="EMBL/GenBank/DDBJ databases">
        <title>Peptostreptococcus.</title>
        <authorList>
            <person name="Lee S.H."/>
        </authorList>
    </citation>
    <scope>NUCLEOTIDE SEQUENCE</scope>
    <source>
        <strain evidence="7">CBA3647</strain>
    </source>
</reference>
<proteinExistence type="predicted"/>
<feature type="repeat" description="Cell wall-binding" evidence="3">
    <location>
        <begin position="67"/>
        <end position="86"/>
    </location>
</feature>
<dbReference type="Proteomes" id="UP001164187">
    <property type="component" value="Chromosome"/>
</dbReference>
<dbReference type="EMBL" id="CP114052">
    <property type="protein sequence ID" value="WAW15490.1"/>
    <property type="molecule type" value="Genomic_DNA"/>
</dbReference>
<dbReference type="InterPro" id="IPR059180">
    <property type="entry name" value="3D_YorM"/>
</dbReference>
<feature type="compositionally biased region" description="Low complexity" evidence="4">
    <location>
        <begin position="274"/>
        <end position="283"/>
    </location>
</feature>
<dbReference type="PROSITE" id="PS51170">
    <property type="entry name" value="CW"/>
    <property type="match status" value="2"/>
</dbReference>
<dbReference type="InterPro" id="IPR036908">
    <property type="entry name" value="RlpA-like_sf"/>
</dbReference>
<feature type="compositionally biased region" description="Basic and acidic residues" evidence="4">
    <location>
        <begin position="218"/>
        <end position="240"/>
    </location>
</feature>
<name>A0ABY7JQ63_9FIRM</name>
<feature type="repeat" description="Cell wall-binding" evidence="3">
    <location>
        <begin position="162"/>
        <end position="181"/>
    </location>
</feature>
<dbReference type="SUPFAM" id="SSF50685">
    <property type="entry name" value="Barwin-like endoglucanases"/>
    <property type="match status" value="1"/>
</dbReference>
<dbReference type="PANTHER" id="PTHR39160">
    <property type="entry name" value="CELL WALL-BINDING PROTEIN YOCH"/>
    <property type="match status" value="1"/>
</dbReference>
<feature type="chain" id="PRO_5045583608" evidence="5">
    <location>
        <begin position="29"/>
        <end position="370"/>
    </location>
</feature>
<feature type="region of interest" description="Disordered" evidence="4">
    <location>
        <begin position="123"/>
        <end position="148"/>
    </location>
</feature>
<evidence type="ECO:0000256" key="2">
    <source>
        <dbReference type="ARBA" id="ARBA00022737"/>
    </source>
</evidence>